<keyword evidence="13" id="KW-1185">Reference proteome</keyword>
<dbReference type="WBParaSite" id="SMUV_0000149501-mRNA-1">
    <property type="protein sequence ID" value="SMUV_0000149501-mRNA-1"/>
    <property type="gene ID" value="SMUV_0000149501"/>
</dbReference>
<dbReference type="GO" id="GO:0000166">
    <property type="term" value="F:nucleotide binding"/>
    <property type="evidence" value="ECO:0007669"/>
    <property type="project" value="InterPro"/>
</dbReference>
<dbReference type="STRING" id="451379.A0A0N5ABG9"/>
<evidence type="ECO:0000256" key="7">
    <source>
        <dbReference type="ARBA" id="ARBA00042988"/>
    </source>
</evidence>
<reference evidence="14" key="1">
    <citation type="submission" date="2017-02" db="UniProtKB">
        <authorList>
            <consortium name="WormBaseParasite"/>
        </authorList>
    </citation>
    <scope>IDENTIFICATION</scope>
</reference>
<evidence type="ECO:0000313" key="13">
    <source>
        <dbReference type="Proteomes" id="UP000046393"/>
    </source>
</evidence>
<dbReference type="InterPro" id="IPR050984">
    <property type="entry name" value="Gfo/Idh/MocA_domain"/>
</dbReference>
<evidence type="ECO:0000259" key="11">
    <source>
        <dbReference type="Pfam" id="PF01408"/>
    </source>
</evidence>
<protein>
    <recommendedName>
        <fullName evidence="5">Trans-1,2-dihydrobenzene-1,2-diol dehydrogenase</fullName>
        <ecNumber evidence="4">1.1.1.179</ecNumber>
        <ecNumber evidence="3">1.3.1.20</ecNumber>
    </recommendedName>
    <alternativeName>
        <fullName evidence="8">D-xylose 1-dehydrogenase</fullName>
    </alternativeName>
    <alternativeName>
        <fullName evidence="7">D-xylose-NADP dehydrogenase</fullName>
    </alternativeName>
    <alternativeName>
        <fullName evidence="6">Dimeric dihydrodiol dehydrogenase</fullName>
    </alternativeName>
</protein>
<organism evidence="13 14">
    <name type="scientific">Syphacia muris</name>
    <dbReference type="NCBI Taxonomy" id="451379"/>
    <lineage>
        <taxon>Eukaryota</taxon>
        <taxon>Metazoa</taxon>
        <taxon>Ecdysozoa</taxon>
        <taxon>Nematoda</taxon>
        <taxon>Chromadorea</taxon>
        <taxon>Rhabditida</taxon>
        <taxon>Spirurina</taxon>
        <taxon>Oxyuridomorpha</taxon>
        <taxon>Oxyuroidea</taxon>
        <taxon>Oxyuridae</taxon>
        <taxon>Syphacia</taxon>
    </lineage>
</organism>
<evidence type="ECO:0000256" key="2">
    <source>
        <dbReference type="ARBA" id="ARBA00023002"/>
    </source>
</evidence>
<sequence>MVQQRIRWGIMGCGFISGDFVEAIKLLPASEHEIVAVGSKDKSRAEEFKKKHELSCAVAYGSYDEFVKDANIDIVYVGTRNNQHMDDVIRCANAKKNILCEKPMGLNLAEVKKMYQVAKQNNVFLQEAFWSRFFPIYKDIRKIINDGIIGDVQVVQASLGFPILEKMERLYKPELGGGMALDLGCYLVQFALMVFGKGKKIEKVCANGWTKHSVDDTGVFVVKFEGCKIASLVYTGTTVLKCGAEICGTKGRIEIPSDMNAPDKYSVTVMENDKECTKNYSHERPKGDLSKFHFPTSNGLAFEADGVRKHLLTG</sequence>
<evidence type="ECO:0000256" key="5">
    <source>
        <dbReference type="ARBA" id="ARBA00040603"/>
    </source>
</evidence>
<dbReference type="Proteomes" id="UP000046393">
    <property type="component" value="Unplaced"/>
</dbReference>
<dbReference type="Gene3D" id="3.40.50.720">
    <property type="entry name" value="NAD(P)-binding Rossmann-like Domain"/>
    <property type="match status" value="1"/>
</dbReference>
<comment type="catalytic activity">
    <reaction evidence="9">
        <text>(1R,2R)-1,2-dihydrobenzene-1,2-diol + NADP(+) = catechol + NADPH + H(+)</text>
        <dbReference type="Rhea" id="RHEA:16729"/>
        <dbReference type="ChEBI" id="CHEBI:10702"/>
        <dbReference type="ChEBI" id="CHEBI:15378"/>
        <dbReference type="ChEBI" id="CHEBI:18135"/>
        <dbReference type="ChEBI" id="CHEBI:57783"/>
        <dbReference type="ChEBI" id="CHEBI:58349"/>
        <dbReference type="EC" id="1.3.1.20"/>
    </reaction>
</comment>
<dbReference type="SUPFAM" id="SSF55347">
    <property type="entry name" value="Glyceraldehyde-3-phosphate dehydrogenase-like, C-terminal domain"/>
    <property type="match status" value="1"/>
</dbReference>
<evidence type="ECO:0000313" key="14">
    <source>
        <dbReference type="WBParaSite" id="SMUV_0000149501-mRNA-1"/>
    </source>
</evidence>
<proteinExistence type="inferred from homology"/>
<dbReference type="InterPro" id="IPR055170">
    <property type="entry name" value="GFO_IDH_MocA-like_dom"/>
</dbReference>
<comment type="catalytic activity">
    <reaction evidence="10">
        <text>D-xylose + NADP(+) = D-xylono-1,5-lactone + NADPH + H(+)</text>
        <dbReference type="Rhea" id="RHEA:22000"/>
        <dbReference type="ChEBI" id="CHEBI:15378"/>
        <dbReference type="ChEBI" id="CHEBI:15867"/>
        <dbReference type="ChEBI" id="CHEBI:53455"/>
        <dbReference type="ChEBI" id="CHEBI:57783"/>
        <dbReference type="ChEBI" id="CHEBI:58349"/>
        <dbReference type="EC" id="1.1.1.179"/>
    </reaction>
</comment>
<name>A0A0N5ABG9_9BILA</name>
<dbReference type="PANTHER" id="PTHR22604:SF105">
    <property type="entry name" value="TRANS-1,2-DIHYDROBENZENE-1,2-DIOL DEHYDROGENASE"/>
    <property type="match status" value="1"/>
</dbReference>
<evidence type="ECO:0000256" key="3">
    <source>
        <dbReference type="ARBA" id="ARBA00038853"/>
    </source>
</evidence>
<evidence type="ECO:0000256" key="10">
    <source>
        <dbReference type="ARBA" id="ARBA00049233"/>
    </source>
</evidence>
<evidence type="ECO:0000256" key="4">
    <source>
        <dbReference type="ARBA" id="ARBA00038984"/>
    </source>
</evidence>
<evidence type="ECO:0000256" key="8">
    <source>
        <dbReference type="ARBA" id="ARBA00043025"/>
    </source>
</evidence>
<comment type="similarity">
    <text evidence="1">Belongs to the Gfo/Idh/MocA family.</text>
</comment>
<accession>A0A0N5ABG9</accession>
<feature type="domain" description="Gfo/Idh/MocA-like oxidoreductase N-terminal" evidence="11">
    <location>
        <begin position="6"/>
        <end position="128"/>
    </location>
</feature>
<dbReference type="EC" id="1.3.1.20" evidence="3"/>
<dbReference type="GO" id="GO:0047837">
    <property type="term" value="F:D-xylose 1-dehydrogenase (NADP+) activity"/>
    <property type="evidence" value="ECO:0007669"/>
    <property type="project" value="UniProtKB-EC"/>
</dbReference>
<dbReference type="PANTHER" id="PTHR22604">
    <property type="entry name" value="OXIDOREDUCTASES"/>
    <property type="match status" value="1"/>
</dbReference>
<dbReference type="Pfam" id="PF01408">
    <property type="entry name" value="GFO_IDH_MocA"/>
    <property type="match status" value="1"/>
</dbReference>
<dbReference type="GO" id="GO:0047115">
    <property type="term" value="F:trans-1,2-dihydrobenzene-1,2-diol dehydrogenase activity"/>
    <property type="evidence" value="ECO:0007669"/>
    <property type="project" value="UniProtKB-EC"/>
</dbReference>
<dbReference type="AlphaFoldDB" id="A0A0N5ABG9"/>
<evidence type="ECO:0000259" key="12">
    <source>
        <dbReference type="Pfam" id="PF22725"/>
    </source>
</evidence>
<dbReference type="InterPro" id="IPR036291">
    <property type="entry name" value="NAD(P)-bd_dom_sf"/>
</dbReference>
<dbReference type="Gene3D" id="3.30.360.10">
    <property type="entry name" value="Dihydrodipicolinate Reductase, domain 2"/>
    <property type="match status" value="1"/>
</dbReference>
<dbReference type="Pfam" id="PF22725">
    <property type="entry name" value="GFO_IDH_MocA_C3"/>
    <property type="match status" value="1"/>
</dbReference>
<keyword evidence="2" id="KW-0560">Oxidoreductase</keyword>
<feature type="domain" description="GFO/IDH/MocA-like oxidoreductase" evidence="12">
    <location>
        <begin position="137"/>
        <end position="254"/>
    </location>
</feature>
<evidence type="ECO:0000256" key="6">
    <source>
        <dbReference type="ARBA" id="ARBA00042926"/>
    </source>
</evidence>
<evidence type="ECO:0000256" key="9">
    <source>
        <dbReference type="ARBA" id="ARBA00047423"/>
    </source>
</evidence>
<dbReference type="SUPFAM" id="SSF51735">
    <property type="entry name" value="NAD(P)-binding Rossmann-fold domains"/>
    <property type="match status" value="1"/>
</dbReference>
<dbReference type="InterPro" id="IPR000683">
    <property type="entry name" value="Gfo/Idh/MocA-like_OxRdtase_N"/>
</dbReference>
<dbReference type="EC" id="1.1.1.179" evidence="4"/>
<evidence type="ECO:0000256" key="1">
    <source>
        <dbReference type="ARBA" id="ARBA00010928"/>
    </source>
</evidence>